<comment type="caution">
    <text evidence="2">The sequence shown here is derived from an EMBL/GenBank/DDBJ whole genome shotgun (WGS) entry which is preliminary data.</text>
</comment>
<organism evidence="2 3">
    <name type="scientific">Streptomyces fuscichromogenes</name>
    <dbReference type="NCBI Taxonomy" id="1324013"/>
    <lineage>
        <taxon>Bacteria</taxon>
        <taxon>Bacillati</taxon>
        <taxon>Actinomycetota</taxon>
        <taxon>Actinomycetes</taxon>
        <taxon>Kitasatosporales</taxon>
        <taxon>Streptomycetaceae</taxon>
        <taxon>Streptomyces</taxon>
    </lineage>
</organism>
<evidence type="ECO:0000313" key="3">
    <source>
        <dbReference type="Proteomes" id="UP000653411"/>
    </source>
</evidence>
<accession>A0A918CY72</accession>
<keyword evidence="1" id="KW-1133">Transmembrane helix</keyword>
<name>A0A918CY72_9ACTN</name>
<dbReference type="AlphaFoldDB" id="A0A918CY72"/>
<keyword evidence="1" id="KW-0812">Transmembrane</keyword>
<gene>
    <name evidence="2" type="ORF">GCM10011578_101230</name>
</gene>
<dbReference type="Proteomes" id="UP000653411">
    <property type="component" value="Unassembled WGS sequence"/>
</dbReference>
<dbReference type="EMBL" id="BMML01000080">
    <property type="protein sequence ID" value="GGN47572.1"/>
    <property type="molecule type" value="Genomic_DNA"/>
</dbReference>
<feature type="transmembrane region" description="Helical" evidence="1">
    <location>
        <begin position="67"/>
        <end position="86"/>
    </location>
</feature>
<evidence type="ECO:0000256" key="1">
    <source>
        <dbReference type="SAM" id="Phobius"/>
    </source>
</evidence>
<dbReference type="RefSeq" id="WP_229713997.1">
    <property type="nucleotide sequence ID" value="NZ_BMML01000080.1"/>
</dbReference>
<keyword evidence="3" id="KW-1185">Reference proteome</keyword>
<keyword evidence="1" id="KW-0472">Membrane</keyword>
<reference evidence="2" key="1">
    <citation type="journal article" date="2014" name="Int. J. Syst. Evol. Microbiol.">
        <title>Complete genome sequence of Corynebacterium casei LMG S-19264T (=DSM 44701T), isolated from a smear-ripened cheese.</title>
        <authorList>
            <consortium name="US DOE Joint Genome Institute (JGI-PGF)"/>
            <person name="Walter F."/>
            <person name="Albersmeier A."/>
            <person name="Kalinowski J."/>
            <person name="Ruckert C."/>
        </authorList>
    </citation>
    <scope>NUCLEOTIDE SEQUENCE</scope>
    <source>
        <strain evidence="2">CGMCC 4.7110</strain>
    </source>
</reference>
<proteinExistence type="predicted"/>
<evidence type="ECO:0008006" key="4">
    <source>
        <dbReference type="Google" id="ProtNLM"/>
    </source>
</evidence>
<evidence type="ECO:0000313" key="2">
    <source>
        <dbReference type="EMBL" id="GGN47572.1"/>
    </source>
</evidence>
<sequence>MSDVLGRLRRSPEGTPRNFRRDQELQLRLRGEYGPEWWQVLPGFTLLLLGIAAPLFTLGWLWDRIGWWAALLGAVALAHAARAAVLRRRRALARKRRRAVCFTLDQVDAADDRGFRTIVGRLLIRDGWTRVRGVRISGTVVHLVGNGPDGRQLGLAFERGVEQAGQEDGGRAALRPVSAAPQLPDGVEAGPRALFVVVSSGSFARERVVWAARTDVRLVDRPMLQRWAAGEDLAVLLDLGLDDVRPDAP</sequence>
<reference evidence="2" key="2">
    <citation type="submission" date="2020-09" db="EMBL/GenBank/DDBJ databases">
        <authorList>
            <person name="Sun Q."/>
            <person name="Zhou Y."/>
        </authorList>
    </citation>
    <scope>NUCLEOTIDE SEQUENCE</scope>
    <source>
        <strain evidence="2">CGMCC 4.7110</strain>
    </source>
</reference>
<feature type="transmembrane region" description="Helical" evidence="1">
    <location>
        <begin position="37"/>
        <end position="61"/>
    </location>
</feature>
<protein>
    <recommendedName>
        <fullName evidence="4">Restriction endonuclease type IV Mrr domain-containing protein</fullName>
    </recommendedName>
</protein>